<keyword evidence="5" id="KW-0560">Oxidoreductase</keyword>
<keyword evidence="4" id="KW-0274">FAD</keyword>
<dbReference type="Pfam" id="PF00743">
    <property type="entry name" value="FMO-like"/>
    <property type="match status" value="1"/>
</dbReference>
<evidence type="ECO:0000256" key="4">
    <source>
        <dbReference type="ARBA" id="ARBA00022827"/>
    </source>
</evidence>
<dbReference type="Gene3D" id="3.50.50.60">
    <property type="entry name" value="FAD/NAD(P)-binding domain"/>
    <property type="match status" value="2"/>
</dbReference>
<comment type="cofactor">
    <cofactor evidence="1">
        <name>FAD</name>
        <dbReference type="ChEBI" id="CHEBI:57692"/>
    </cofactor>
</comment>
<evidence type="ECO:0000256" key="2">
    <source>
        <dbReference type="ARBA" id="ARBA00010139"/>
    </source>
</evidence>
<evidence type="ECO:0000313" key="8">
    <source>
        <dbReference type="Proteomes" id="UP001156664"/>
    </source>
</evidence>
<keyword evidence="6" id="KW-0503">Monooxygenase</keyword>
<protein>
    <recommendedName>
        <fullName evidence="9">FAD-containing monooxygenase EthA</fullName>
    </recommendedName>
</protein>
<dbReference type="Pfam" id="PF13450">
    <property type="entry name" value="NAD_binding_8"/>
    <property type="match status" value="1"/>
</dbReference>
<evidence type="ECO:0008006" key="9">
    <source>
        <dbReference type="Google" id="ProtNLM"/>
    </source>
</evidence>
<comment type="caution">
    <text evidence="7">The sequence shown here is derived from an EMBL/GenBank/DDBJ whole genome shotgun (WGS) entry which is preliminary data.</text>
</comment>
<comment type="similarity">
    <text evidence="2">Belongs to the FAD-binding monooxygenase family.</text>
</comment>
<dbReference type="EMBL" id="BSOJ01000006">
    <property type="protein sequence ID" value="GLR25285.1"/>
    <property type="molecule type" value="Genomic_DNA"/>
</dbReference>
<evidence type="ECO:0000256" key="5">
    <source>
        <dbReference type="ARBA" id="ARBA00023002"/>
    </source>
</evidence>
<dbReference type="InterPro" id="IPR020946">
    <property type="entry name" value="Flavin_mOase-like"/>
</dbReference>
<dbReference type="PANTHER" id="PTHR43872">
    <property type="entry name" value="MONOOXYGENASE, PUTATIVE (AFU_ORTHOLOGUE AFUA_8G02570)-RELATED"/>
    <property type="match status" value="1"/>
</dbReference>
<accession>A0ABQ5YNB6</accession>
<proteinExistence type="inferred from homology"/>
<evidence type="ECO:0000256" key="1">
    <source>
        <dbReference type="ARBA" id="ARBA00001974"/>
    </source>
</evidence>
<keyword evidence="3" id="KW-0285">Flavoprotein</keyword>
<dbReference type="SUPFAM" id="SSF51905">
    <property type="entry name" value="FAD/NAD(P)-binding domain"/>
    <property type="match status" value="2"/>
</dbReference>
<dbReference type="InterPro" id="IPR051820">
    <property type="entry name" value="FAD-binding_MO"/>
</dbReference>
<sequence>MSNTHVDVLIIGAGLSGIGAACHLKQKCPTKQIAILERRQNIGGTWDLFRYPGIRSDSDMFTLGYSFKPWKGDKVLADGPAIKNYVTEAADEFGVTPNIHFGLKVISAEWTTENNRWTVTALEEATGKTKTFTAGFLLGCTGYYNYDTGYTPDFPGISKFKGEVVHPQKWDESIDYTDKRVVVIGSGATAITLVPAMSDKAKHVTMLQRSPTYIASIPSVDPVSTQLKKFLPDSVVYTMGRVRNIGLQRLIFKLSKQRPETIKRLLLTATKRRMGPDFDMKHFTPSYNPWDQRLCVVPDSDLFRVLKRGKASIVTDHIDQFTEKGIQLKSGETLEADMVVTATGLELLIMGGIAMKVDGKEMGVNESMSYKGVMISNIPNMAMVFGYTNASWTLKADLASEYVCRLLNYMDEKGFGRVVPRNDGVEVTKAPLLDLEAGYVKRAADRLPKQGSEAPWNIFNNYLKDLPVLKYGKIEDKALEFGAPKPPVRKSLIGRVTAPLRAVMG</sequence>
<reference evidence="8" key="1">
    <citation type="journal article" date="2019" name="Int. J. Syst. Evol. Microbiol.">
        <title>The Global Catalogue of Microorganisms (GCM) 10K type strain sequencing project: providing services to taxonomists for standard genome sequencing and annotation.</title>
        <authorList>
            <consortium name="The Broad Institute Genomics Platform"/>
            <consortium name="The Broad Institute Genome Sequencing Center for Infectious Disease"/>
            <person name="Wu L."/>
            <person name="Ma J."/>
        </authorList>
    </citation>
    <scope>NUCLEOTIDE SEQUENCE [LARGE SCALE GENOMIC DNA]</scope>
    <source>
        <strain evidence="8">NBRC 105857</strain>
    </source>
</reference>
<dbReference type="CDD" id="cd13120">
    <property type="entry name" value="BF2867_like_N"/>
    <property type="match status" value="1"/>
</dbReference>
<name>A0ABQ5YNB6_9BURK</name>
<dbReference type="InterPro" id="IPR036188">
    <property type="entry name" value="FAD/NAD-bd_sf"/>
</dbReference>
<dbReference type="Proteomes" id="UP001156664">
    <property type="component" value="Unassembled WGS sequence"/>
</dbReference>
<dbReference type="PANTHER" id="PTHR43872:SF1">
    <property type="entry name" value="MONOOXYGENASE, PUTATIVE (AFU_ORTHOLOGUE AFUA_8G02570)-RELATED"/>
    <property type="match status" value="1"/>
</dbReference>
<evidence type="ECO:0000256" key="3">
    <source>
        <dbReference type="ARBA" id="ARBA00022630"/>
    </source>
</evidence>
<keyword evidence="8" id="KW-1185">Reference proteome</keyword>
<gene>
    <name evidence="7" type="ORF">GCM10007875_03730</name>
</gene>
<organism evidence="7 8">
    <name type="scientific">Limnobacter litoralis</name>
    <dbReference type="NCBI Taxonomy" id="481366"/>
    <lineage>
        <taxon>Bacteria</taxon>
        <taxon>Pseudomonadati</taxon>
        <taxon>Pseudomonadota</taxon>
        <taxon>Betaproteobacteria</taxon>
        <taxon>Burkholderiales</taxon>
        <taxon>Burkholderiaceae</taxon>
        <taxon>Limnobacter</taxon>
    </lineage>
</organism>
<dbReference type="RefSeq" id="WP_284279625.1">
    <property type="nucleotide sequence ID" value="NZ_BSOJ01000006.1"/>
</dbReference>
<dbReference type="PRINTS" id="PR00411">
    <property type="entry name" value="PNDRDTASEI"/>
</dbReference>
<evidence type="ECO:0000313" key="7">
    <source>
        <dbReference type="EMBL" id="GLR25285.1"/>
    </source>
</evidence>
<evidence type="ECO:0000256" key="6">
    <source>
        <dbReference type="ARBA" id="ARBA00023033"/>
    </source>
</evidence>